<proteinExistence type="predicted"/>
<evidence type="ECO:0000313" key="2">
    <source>
        <dbReference type="Proteomes" id="UP000789390"/>
    </source>
</evidence>
<dbReference type="EMBL" id="CAKKLH010000276">
    <property type="protein sequence ID" value="CAH0107478.1"/>
    <property type="molecule type" value="Genomic_DNA"/>
</dbReference>
<dbReference type="AlphaFoldDB" id="A0A8J2RW17"/>
<keyword evidence="2" id="KW-1185">Reference proteome</keyword>
<dbReference type="Proteomes" id="UP000789390">
    <property type="component" value="Unassembled WGS sequence"/>
</dbReference>
<comment type="caution">
    <text evidence="1">The sequence shown here is derived from an EMBL/GenBank/DDBJ whole genome shotgun (WGS) entry which is preliminary data.</text>
</comment>
<organism evidence="1 2">
    <name type="scientific">Daphnia galeata</name>
    <dbReference type="NCBI Taxonomy" id="27404"/>
    <lineage>
        <taxon>Eukaryota</taxon>
        <taxon>Metazoa</taxon>
        <taxon>Ecdysozoa</taxon>
        <taxon>Arthropoda</taxon>
        <taxon>Crustacea</taxon>
        <taxon>Branchiopoda</taxon>
        <taxon>Diplostraca</taxon>
        <taxon>Cladocera</taxon>
        <taxon>Anomopoda</taxon>
        <taxon>Daphniidae</taxon>
        <taxon>Daphnia</taxon>
    </lineage>
</organism>
<reference evidence="1" key="1">
    <citation type="submission" date="2021-11" db="EMBL/GenBank/DDBJ databases">
        <authorList>
            <person name="Schell T."/>
        </authorList>
    </citation>
    <scope>NUCLEOTIDE SEQUENCE</scope>
    <source>
        <strain evidence="1">M5</strain>
    </source>
</reference>
<protein>
    <submittedName>
        <fullName evidence="1">Uncharacterized protein</fullName>
    </submittedName>
</protein>
<accession>A0A8J2RW17</accession>
<name>A0A8J2RW17_9CRUS</name>
<evidence type="ECO:0000313" key="1">
    <source>
        <dbReference type="EMBL" id="CAH0107478.1"/>
    </source>
</evidence>
<sequence>MSYCPLKDPQVNVRRGELLKTCWAQYVMKRISYHFVGWKALNDYEKQLDLPKIRNNLIAAIRAFGGDDIQSVTRRAWNETIADSLMSQFTWTVQLKKGALRRWVSFSKSNLAKTRLITMTSTTLQSTNFKNNQQKSQQKNELDSSHWMLPLRNHNLVLKTQKGSLRQKSVVVWTFLFYAGIVNNRSQVHSSPTVKKLIAAHDMASILDILSMIAIFLNFITEYNFANPIVGNSNKLWLEIKNRWNGFVQNDF</sequence>
<gene>
    <name evidence="1" type="ORF">DGAL_LOCUS10778</name>
</gene>